<feature type="compositionally biased region" description="Basic residues" evidence="1">
    <location>
        <begin position="177"/>
        <end position="190"/>
    </location>
</feature>
<name>A0A9P4U5U2_9PLEO</name>
<reference evidence="2" key="1">
    <citation type="journal article" date="2020" name="Stud. Mycol.">
        <title>101 Dothideomycetes genomes: a test case for predicting lifestyles and emergence of pathogens.</title>
        <authorList>
            <person name="Haridas S."/>
            <person name="Albert R."/>
            <person name="Binder M."/>
            <person name="Bloem J."/>
            <person name="Labutti K."/>
            <person name="Salamov A."/>
            <person name="Andreopoulos B."/>
            <person name="Baker S."/>
            <person name="Barry K."/>
            <person name="Bills G."/>
            <person name="Bluhm B."/>
            <person name="Cannon C."/>
            <person name="Castanera R."/>
            <person name="Culley D."/>
            <person name="Daum C."/>
            <person name="Ezra D."/>
            <person name="Gonzalez J."/>
            <person name="Henrissat B."/>
            <person name="Kuo A."/>
            <person name="Liang C."/>
            <person name="Lipzen A."/>
            <person name="Lutzoni F."/>
            <person name="Magnuson J."/>
            <person name="Mondo S."/>
            <person name="Nolan M."/>
            <person name="Ohm R."/>
            <person name="Pangilinan J."/>
            <person name="Park H.-J."/>
            <person name="Ramirez L."/>
            <person name="Alfaro M."/>
            <person name="Sun H."/>
            <person name="Tritt A."/>
            <person name="Yoshinaga Y."/>
            <person name="Zwiers L.-H."/>
            <person name="Turgeon B."/>
            <person name="Goodwin S."/>
            <person name="Spatafora J."/>
            <person name="Crous P."/>
            <person name="Grigoriev I."/>
        </authorList>
    </citation>
    <scope>NUCLEOTIDE SEQUENCE</scope>
    <source>
        <strain evidence="2">CBS 690.94</strain>
    </source>
</reference>
<dbReference type="Proteomes" id="UP000799764">
    <property type="component" value="Unassembled WGS sequence"/>
</dbReference>
<sequence length="190" mass="20141">MAGTTNSPSETSGGNQKSNPTGTGNLLSANGGLGTGATAGIAEMKLLASGEPWESYKPSDKKQVVPVSSGVSQKLEQRNGSMEGYASELHSEPVVGSYSDHSNRMTITAELYSSDGQADDLKSFTHGNPVELHASPRNQNAGPVKGVCIRTSNPPGPPPLTSQPQSSEQTLATNHFERKHLRRWRKRSQG</sequence>
<keyword evidence="3" id="KW-1185">Reference proteome</keyword>
<feature type="region of interest" description="Disordered" evidence="1">
    <location>
        <begin position="1"/>
        <end position="35"/>
    </location>
</feature>
<evidence type="ECO:0000313" key="3">
    <source>
        <dbReference type="Proteomes" id="UP000799764"/>
    </source>
</evidence>
<feature type="compositionally biased region" description="Polar residues" evidence="1">
    <location>
        <begin position="69"/>
        <end position="80"/>
    </location>
</feature>
<dbReference type="EMBL" id="MU001509">
    <property type="protein sequence ID" value="KAF2439399.1"/>
    <property type="molecule type" value="Genomic_DNA"/>
</dbReference>
<dbReference type="AlphaFoldDB" id="A0A9P4U5U2"/>
<proteinExistence type="predicted"/>
<feature type="region of interest" description="Disordered" evidence="1">
    <location>
        <begin position="118"/>
        <end position="190"/>
    </location>
</feature>
<gene>
    <name evidence="2" type="ORF">P171DRAFT_490102</name>
</gene>
<accession>A0A9P4U5U2</accession>
<feature type="compositionally biased region" description="Polar residues" evidence="1">
    <location>
        <begin position="1"/>
        <end position="20"/>
    </location>
</feature>
<feature type="compositionally biased region" description="Low complexity" evidence="1">
    <location>
        <begin position="21"/>
        <end position="30"/>
    </location>
</feature>
<evidence type="ECO:0000313" key="2">
    <source>
        <dbReference type="EMBL" id="KAF2439399.1"/>
    </source>
</evidence>
<feature type="region of interest" description="Disordered" evidence="1">
    <location>
        <begin position="52"/>
        <end position="84"/>
    </location>
</feature>
<comment type="caution">
    <text evidence="2">The sequence shown here is derived from an EMBL/GenBank/DDBJ whole genome shotgun (WGS) entry which is preliminary data.</text>
</comment>
<protein>
    <submittedName>
        <fullName evidence="2">Uncharacterized protein</fullName>
    </submittedName>
</protein>
<evidence type="ECO:0000256" key="1">
    <source>
        <dbReference type="SAM" id="MobiDB-lite"/>
    </source>
</evidence>
<organism evidence="2 3">
    <name type="scientific">Karstenula rhodostoma CBS 690.94</name>
    <dbReference type="NCBI Taxonomy" id="1392251"/>
    <lineage>
        <taxon>Eukaryota</taxon>
        <taxon>Fungi</taxon>
        <taxon>Dikarya</taxon>
        <taxon>Ascomycota</taxon>
        <taxon>Pezizomycotina</taxon>
        <taxon>Dothideomycetes</taxon>
        <taxon>Pleosporomycetidae</taxon>
        <taxon>Pleosporales</taxon>
        <taxon>Massarineae</taxon>
        <taxon>Didymosphaeriaceae</taxon>
        <taxon>Karstenula</taxon>
    </lineage>
</organism>